<dbReference type="InterPro" id="IPR011650">
    <property type="entry name" value="Peptidase_M20_dimer"/>
</dbReference>
<keyword evidence="1" id="KW-0479">Metal-binding</keyword>
<dbReference type="Proteomes" id="UP000204391">
    <property type="component" value="Chromosome"/>
</dbReference>
<dbReference type="Pfam" id="PF01546">
    <property type="entry name" value="Peptidase_M20"/>
    <property type="match status" value="1"/>
</dbReference>
<dbReference type="OrthoDB" id="9776731at2"/>
<evidence type="ECO:0000313" key="3">
    <source>
        <dbReference type="EMBL" id="ASN06073.1"/>
    </source>
</evidence>
<dbReference type="Gene3D" id="3.40.630.10">
    <property type="entry name" value="Zn peptidases"/>
    <property type="match status" value="1"/>
</dbReference>
<dbReference type="GO" id="GO:0016787">
    <property type="term" value="F:hydrolase activity"/>
    <property type="evidence" value="ECO:0007669"/>
    <property type="project" value="UniProtKB-KW"/>
</dbReference>
<gene>
    <name evidence="3" type="ORF">CFK40_14120</name>
</gene>
<dbReference type="FunFam" id="3.30.70.360:FF:000020">
    <property type="entry name" value="Peptidase, M20/M25/M40 family"/>
    <property type="match status" value="1"/>
</dbReference>
<dbReference type="GO" id="GO:0046872">
    <property type="term" value="F:metal ion binding"/>
    <property type="evidence" value="ECO:0007669"/>
    <property type="project" value="UniProtKB-KW"/>
</dbReference>
<dbReference type="InterPro" id="IPR002933">
    <property type="entry name" value="Peptidase_M20"/>
</dbReference>
<dbReference type="PANTHER" id="PTHR11014">
    <property type="entry name" value="PEPTIDASE M20 FAMILY MEMBER"/>
    <property type="match status" value="1"/>
</dbReference>
<accession>A0A221MEH8</accession>
<dbReference type="InterPro" id="IPR017439">
    <property type="entry name" value="Amidohydrolase"/>
</dbReference>
<keyword evidence="1" id="KW-0464">Manganese</keyword>
<dbReference type="SUPFAM" id="SSF53187">
    <property type="entry name" value="Zn-dependent exopeptidases"/>
    <property type="match status" value="1"/>
</dbReference>
<feature type="binding site" evidence="1">
    <location>
        <position position="364"/>
    </location>
    <ligand>
        <name>Mn(2+)</name>
        <dbReference type="ChEBI" id="CHEBI:29035"/>
        <label>2</label>
    </ligand>
</feature>
<dbReference type="InterPro" id="IPR036264">
    <property type="entry name" value="Bact_exopeptidase_dim_dom"/>
</dbReference>
<dbReference type="Gene3D" id="3.30.70.360">
    <property type="match status" value="1"/>
</dbReference>
<dbReference type="PIRSF" id="PIRSF005962">
    <property type="entry name" value="Pept_M20D_amidohydro"/>
    <property type="match status" value="1"/>
</dbReference>
<feature type="domain" description="Peptidase M20 dimerisation" evidence="2">
    <location>
        <begin position="185"/>
        <end position="280"/>
    </location>
</feature>
<sequence length="392" mass="43428">MRTQLMEMLEERKEEMIQIRRYLHKNPELSFKEEKTAQYIADFYQGKDVEVQTNVGNGYGIIVTVIGDKPGKTIGLRADFDALPIVEQTYVPFKSKNEGTMHACGHDGHTAYLLVLADCLIQLKSELAGTIKIIHQHAEETPPGGAKSIVESGVLDDLDAIFGIHLFPTNPAGDVGYRSGYAMAGRTYFKLDIQGVGGHGSSPHMANDAIVAASHFVTAAQTIISRRLDPFEMGVVTIGSFDGKGSFNVIKDNVELEGDVRYMTEETQQLIGKEIHHIVKGIETEFDVVCELTYTKDYPPLYNDPKITAEVKASLESMNDLNKVVEYPMVSGSEDFSYYAAKIPGCFFYIGCKPKGVEKAYFNHHPKFDIDEDALLIAAKSVGQVVCSYFEQ</sequence>
<evidence type="ECO:0000256" key="1">
    <source>
        <dbReference type="PIRSR" id="PIRSR005962-1"/>
    </source>
</evidence>
<proteinExistence type="predicted"/>
<feature type="binding site" evidence="1">
    <location>
        <position position="140"/>
    </location>
    <ligand>
        <name>Mn(2+)</name>
        <dbReference type="ChEBI" id="CHEBI:29035"/>
        <label>2</label>
    </ligand>
</feature>
<evidence type="ECO:0000259" key="2">
    <source>
        <dbReference type="Pfam" id="PF07687"/>
    </source>
</evidence>
<dbReference type="AlphaFoldDB" id="A0A221MEH8"/>
<organism evidence="3 4">
    <name type="scientific">Virgibacillus necropolis</name>
    <dbReference type="NCBI Taxonomy" id="163877"/>
    <lineage>
        <taxon>Bacteria</taxon>
        <taxon>Bacillati</taxon>
        <taxon>Bacillota</taxon>
        <taxon>Bacilli</taxon>
        <taxon>Bacillales</taxon>
        <taxon>Bacillaceae</taxon>
        <taxon>Virgibacillus</taxon>
    </lineage>
</organism>
<dbReference type="SUPFAM" id="SSF55031">
    <property type="entry name" value="Bacterial exopeptidase dimerisation domain"/>
    <property type="match status" value="1"/>
</dbReference>
<dbReference type="KEGG" id="vne:CFK40_14120"/>
<dbReference type="NCBIfam" id="TIGR01891">
    <property type="entry name" value="amidohydrolases"/>
    <property type="match status" value="1"/>
</dbReference>
<name>A0A221MEH8_9BACI</name>
<feature type="binding site" evidence="1">
    <location>
        <position position="104"/>
    </location>
    <ligand>
        <name>Mn(2+)</name>
        <dbReference type="ChEBI" id="CHEBI:29035"/>
        <label>2</label>
    </ligand>
</feature>
<comment type="cofactor">
    <cofactor evidence="1">
        <name>Mn(2+)</name>
        <dbReference type="ChEBI" id="CHEBI:29035"/>
    </cofactor>
    <text evidence="1">The Mn(2+) ion enhances activity.</text>
</comment>
<keyword evidence="4" id="KW-1185">Reference proteome</keyword>
<keyword evidence="3" id="KW-0378">Hydrolase</keyword>
<dbReference type="PANTHER" id="PTHR11014:SF63">
    <property type="entry name" value="METALLOPEPTIDASE, PUTATIVE (AFU_ORTHOLOGUE AFUA_6G09600)-RELATED"/>
    <property type="match status" value="1"/>
</dbReference>
<feature type="binding site" evidence="1">
    <location>
        <position position="165"/>
    </location>
    <ligand>
        <name>Mn(2+)</name>
        <dbReference type="ChEBI" id="CHEBI:29035"/>
        <label>2</label>
    </ligand>
</feature>
<dbReference type="Pfam" id="PF07687">
    <property type="entry name" value="M20_dimer"/>
    <property type="match status" value="1"/>
</dbReference>
<dbReference type="RefSeq" id="WP_089532922.1">
    <property type="nucleotide sequence ID" value="NZ_CP022437.1"/>
</dbReference>
<dbReference type="EMBL" id="CP022437">
    <property type="protein sequence ID" value="ASN06073.1"/>
    <property type="molecule type" value="Genomic_DNA"/>
</dbReference>
<feature type="binding site" evidence="1">
    <location>
        <position position="106"/>
    </location>
    <ligand>
        <name>Mn(2+)</name>
        <dbReference type="ChEBI" id="CHEBI:29035"/>
        <label>2</label>
    </ligand>
</feature>
<evidence type="ECO:0000313" key="4">
    <source>
        <dbReference type="Proteomes" id="UP000204391"/>
    </source>
</evidence>
<reference evidence="3 4" key="1">
    <citation type="journal article" date="2003" name="Int. J. Syst. Evol. Microbiol.">
        <title>Virgibacillus carmonensis sp. nov., Virgibacillus necropolis sp. nov. and Virgibacillus picturae sp. nov., three novel species isolated from deteriorated mural paintings, transfer of the species of the genus salibacillus to Virgibacillus, as Virgibacillus marismortui comb. nov. and Virgibacillus salexigens comb. nov., and emended description of the genus Virgibacillus.</title>
        <authorList>
            <person name="Heyrman J."/>
            <person name="Logan N.A."/>
            <person name="Busse H.J."/>
            <person name="Balcaen A."/>
            <person name="Lebbe L."/>
            <person name="Rodriguez-Diaz M."/>
            <person name="Swings J."/>
            <person name="De Vos P."/>
        </authorList>
    </citation>
    <scope>NUCLEOTIDE SEQUENCE [LARGE SCALE GENOMIC DNA]</scope>
    <source>
        <strain evidence="3 4">LMG 19488</strain>
    </source>
</reference>
<protein>
    <submittedName>
        <fullName evidence="3">Amidohydrolase</fullName>
    </submittedName>
</protein>